<feature type="compositionally biased region" description="Polar residues" evidence="2">
    <location>
        <begin position="15"/>
        <end position="31"/>
    </location>
</feature>
<feature type="region of interest" description="Disordered" evidence="2">
    <location>
        <begin position="1"/>
        <end position="66"/>
    </location>
</feature>
<dbReference type="RefSeq" id="WP_200594732.1">
    <property type="nucleotide sequence ID" value="NZ_JAEPBG010000009.1"/>
</dbReference>
<dbReference type="AlphaFoldDB" id="A0A934W7W8"/>
<protein>
    <submittedName>
        <fullName evidence="3">Polymer-forming cytoskeletal protein</fullName>
    </submittedName>
</protein>
<gene>
    <name evidence="3" type="ORF">JJB74_19795</name>
</gene>
<dbReference type="Pfam" id="PF04519">
    <property type="entry name" value="Bactofilin"/>
    <property type="match status" value="1"/>
</dbReference>
<feature type="compositionally biased region" description="Pro residues" evidence="2">
    <location>
        <begin position="38"/>
        <end position="48"/>
    </location>
</feature>
<dbReference type="PANTHER" id="PTHR35024:SF4">
    <property type="entry name" value="POLYMER-FORMING CYTOSKELETAL PROTEIN"/>
    <property type="match status" value="1"/>
</dbReference>
<name>A0A934W7W8_9BURK</name>
<organism evidence="3 4">
    <name type="scientific">Noviherbaspirillum pedocola</name>
    <dbReference type="NCBI Taxonomy" id="2801341"/>
    <lineage>
        <taxon>Bacteria</taxon>
        <taxon>Pseudomonadati</taxon>
        <taxon>Pseudomonadota</taxon>
        <taxon>Betaproteobacteria</taxon>
        <taxon>Burkholderiales</taxon>
        <taxon>Oxalobacteraceae</taxon>
        <taxon>Noviherbaspirillum</taxon>
    </lineage>
</organism>
<evidence type="ECO:0000256" key="2">
    <source>
        <dbReference type="SAM" id="MobiDB-lite"/>
    </source>
</evidence>
<dbReference type="EMBL" id="JAEPBG010000009">
    <property type="protein sequence ID" value="MBK4736870.1"/>
    <property type="molecule type" value="Genomic_DNA"/>
</dbReference>
<reference evidence="3" key="1">
    <citation type="submission" date="2021-01" db="EMBL/GenBank/DDBJ databases">
        <title>Genome sequence of strain Noviherbaspirillum sp. DKR-6.</title>
        <authorList>
            <person name="Chaudhary D.K."/>
        </authorList>
    </citation>
    <scope>NUCLEOTIDE SEQUENCE</scope>
    <source>
        <strain evidence="3">DKR-6</strain>
    </source>
</reference>
<comment type="caution">
    <text evidence="3">The sequence shown here is derived from an EMBL/GenBank/DDBJ whole genome shotgun (WGS) entry which is preliminary data.</text>
</comment>
<accession>A0A934W7W8</accession>
<sequence>MLRSETLFGKREPASGNTTPNSPMNASSAQPSVAKPGGPAPVGMPPSATPATAPGQSVSDTPEVSGGSKLIVGQKIKLKGEIADCDTLVVEGQVEATMESRVIQIAESGTFKGSVQVEVAEINGTFDGDLTARQKLVIHSTGKVTGTIRFGKIVIEEGGQLSGDVQVGLDGANRNNLSVAKAAV</sequence>
<dbReference type="PANTHER" id="PTHR35024">
    <property type="entry name" value="HYPOTHETICAL CYTOSOLIC PROTEIN"/>
    <property type="match status" value="1"/>
</dbReference>
<evidence type="ECO:0000313" key="3">
    <source>
        <dbReference type="EMBL" id="MBK4736870.1"/>
    </source>
</evidence>
<comment type="similarity">
    <text evidence="1">Belongs to the bactofilin family.</text>
</comment>
<dbReference type="Proteomes" id="UP000622890">
    <property type="component" value="Unassembled WGS sequence"/>
</dbReference>
<evidence type="ECO:0000313" key="4">
    <source>
        <dbReference type="Proteomes" id="UP000622890"/>
    </source>
</evidence>
<dbReference type="InterPro" id="IPR007607">
    <property type="entry name" value="BacA/B"/>
</dbReference>
<evidence type="ECO:0000256" key="1">
    <source>
        <dbReference type="ARBA" id="ARBA00044755"/>
    </source>
</evidence>
<keyword evidence="4" id="KW-1185">Reference proteome</keyword>
<proteinExistence type="inferred from homology"/>